<evidence type="ECO:0000256" key="2">
    <source>
        <dbReference type="ARBA" id="ARBA00009670"/>
    </source>
</evidence>
<keyword evidence="4" id="KW-0997">Cell inner membrane</keyword>
<dbReference type="InterPro" id="IPR010232">
    <property type="entry name" value="UbiB"/>
</dbReference>
<evidence type="ECO:0000256" key="9">
    <source>
        <dbReference type="ARBA" id="ARBA00022777"/>
    </source>
</evidence>
<evidence type="ECO:0000256" key="3">
    <source>
        <dbReference type="ARBA" id="ARBA00022475"/>
    </source>
</evidence>
<keyword evidence="8" id="KW-0547">Nucleotide-binding</keyword>
<dbReference type="EMBL" id="NGUP01000003">
    <property type="protein sequence ID" value="OWS69787.1"/>
    <property type="molecule type" value="Genomic_DNA"/>
</dbReference>
<evidence type="ECO:0000256" key="1">
    <source>
        <dbReference type="ARBA" id="ARBA00005020"/>
    </source>
</evidence>
<dbReference type="CDD" id="cd13972">
    <property type="entry name" value="UbiB"/>
    <property type="match status" value="1"/>
</dbReference>
<keyword evidence="12 13" id="KW-0472">Membrane</keyword>
<reference evidence="15 16" key="1">
    <citation type="submission" date="2017-05" db="EMBL/GenBank/DDBJ databases">
        <title>Genome of Polynucleobacter sp. MWH-Feld-100.</title>
        <authorList>
            <person name="Hahn M.W."/>
        </authorList>
    </citation>
    <scope>NUCLEOTIDE SEQUENCE [LARGE SCALE GENOMIC DNA]</scope>
    <source>
        <strain evidence="15 16">MWH-Feld-100</strain>
    </source>
</reference>
<evidence type="ECO:0000256" key="13">
    <source>
        <dbReference type="SAM" id="Phobius"/>
    </source>
</evidence>
<evidence type="ECO:0000256" key="11">
    <source>
        <dbReference type="ARBA" id="ARBA00022989"/>
    </source>
</evidence>
<dbReference type="RefSeq" id="WP_088525392.1">
    <property type="nucleotide sequence ID" value="NZ_NGUP01000003.1"/>
</dbReference>
<dbReference type="PANTHER" id="PTHR10566">
    <property type="entry name" value="CHAPERONE-ACTIVITY OF BC1 COMPLEX CABC1 -RELATED"/>
    <property type="match status" value="1"/>
</dbReference>
<comment type="caution">
    <text evidence="15">The sequence shown here is derived from an EMBL/GenBank/DDBJ whole genome shotgun (WGS) entry which is preliminary data.</text>
</comment>
<comment type="pathway">
    <text evidence="1">Cofactor biosynthesis; ubiquinone biosynthesis [regulation].</text>
</comment>
<keyword evidence="6" id="KW-0831">Ubiquinone biosynthesis</keyword>
<name>A0A254Q4H0_9BURK</name>
<dbReference type="GO" id="GO:0004672">
    <property type="term" value="F:protein kinase activity"/>
    <property type="evidence" value="ECO:0007669"/>
    <property type="project" value="InterPro"/>
</dbReference>
<evidence type="ECO:0000313" key="15">
    <source>
        <dbReference type="EMBL" id="OWS69787.1"/>
    </source>
</evidence>
<proteinExistence type="inferred from homology"/>
<keyword evidence="11 13" id="KW-1133">Transmembrane helix</keyword>
<evidence type="ECO:0000256" key="12">
    <source>
        <dbReference type="ARBA" id="ARBA00023136"/>
    </source>
</evidence>
<keyword evidence="15" id="KW-0830">Ubiquinone</keyword>
<dbReference type="NCBIfam" id="NF003404">
    <property type="entry name" value="PRK04750.1"/>
    <property type="match status" value="1"/>
</dbReference>
<keyword evidence="5" id="KW-0808">Transferase</keyword>
<keyword evidence="9 15" id="KW-0418">Kinase</keyword>
<organism evidence="15 16">
    <name type="scientific">Polynucleobacter campilacus</name>
    <dbReference type="NCBI Taxonomy" id="1743163"/>
    <lineage>
        <taxon>Bacteria</taxon>
        <taxon>Pseudomonadati</taxon>
        <taxon>Pseudomonadota</taxon>
        <taxon>Betaproteobacteria</taxon>
        <taxon>Burkholderiales</taxon>
        <taxon>Burkholderiaceae</taxon>
        <taxon>Polynucleobacter</taxon>
    </lineage>
</organism>
<feature type="domain" description="Protein kinase" evidence="14">
    <location>
        <begin position="125"/>
        <end position="517"/>
    </location>
</feature>
<dbReference type="InterPro" id="IPR000719">
    <property type="entry name" value="Prot_kinase_dom"/>
</dbReference>
<keyword evidence="3" id="KW-1003">Cell membrane</keyword>
<dbReference type="PROSITE" id="PS50011">
    <property type="entry name" value="PROTEIN_KINASE_DOM"/>
    <property type="match status" value="1"/>
</dbReference>
<dbReference type="InterPro" id="IPR050154">
    <property type="entry name" value="UbiB_kinase"/>
</dbReference>
<dbReference type="UniPathway" id="UPA00232"/>
<evidence type="ECO:0000256" key="7">
    <source>
        <dbReference type="ARBA" id="ARBA00022692"/>
    </source>
</evidence>
<dbReference type="InterPro" id="IPR011009">
    <property type="entry name" value="Kinase-like_dom_sf"/>
</dbReference>
<evidence type="ECO:0000256" key="8">
    <source>
        <dbReference type="ARBA" id="ARBA00022741"/>
    </source>
</evidence>
<feature type="transmembrane region" description="Helical" evidence="13">
    <location>
        <begin position="505"/>
        <end position="527"/>
    </location>
</feature>
<dbReference type="SUPFAM" id="SSF56112">
    <property type="entry name" value="Protein kinase-like (PK-like)"/>
    <property type="match status" value="1"/>
</dbReference>
<evidence type="ECO:0000313" key="16">
    <source>
        <dbReference type="Proteomes" id="UP000197528"/>
    </source>
</evidence>
<dbReference type="Proteomes" id="UP000197528">
    <property type="component" value="Unassembled WGS sequence"/>
</dbReference>
<sequence>MRRIARLCFIFFTAWRYGLLPLLRDILKPGISRGALTVICWTSPGVSLPRGERIRLTLEALGPIFVKFGQVLSTRRDLLPEDIANELAKLQDQVPPFSNEESRRLIEKAIDQPIEEVFISFDATPVASASVAQVHFGVLRATERHPEWSGREVAIKVLRPGILPIIESDIALMYDLAKVIEKLSSDGRRLKLTENVAEFDRHLHDELDLMREAANASQLRRYFVDSDKLMIPEMYWDLCHTNVIVMEKMNGISIGRFDELRAAGVDFKKLAAEGVEIFFTQVFEYGFFHADMHPGNIMISLEPETFGRFISLDFGIVGALSESDKNYLALNFLAFFNRDYRRVAELHVESGWVPADTRVEELEGAVRSVCEPYFDRPLKEISLGIVLVRLFQTSRRFKVEVQPQLSLLSKTLLNVEGLARELDPDLDLWQTAKPILEKWISKQLGWRGLIDGLKEEAPTWAKILPTLPRLIADALTQGGNQTKDQNGELEVLKALLLEERRTHRLVAGALLFAGGFLAGILIISLGIY</sequence>
<dbReference type="NCBIfam" id="TIGR01982">
    <property type="entry name" value="UbiB"/>
    <property type="match status" value="1"/>
</dbReference>
<gene>
    <name evidence="15" type="ORF">CBI31_05475</name>
</gene>
<keyword evidence="16" id="KW-1185">Reference proteome</keyword>
<evidence type="ECO:0000256" key="5">
    <source>
        <dbReference type="ARBA" id="ARBA00022679"/>
    </source>
</evidence>
<dbReference type="PANTHER" id="PTHR10566:SF113">
    <property type="entry name" value="PROTEIN ACTIVITY OF BC1 COMPLEX KINASE 7, CHLOROPLASTIC"/>
    <property type="match status" value="1"/>
</dbReference>
<evidence type="ECO:0000256" key="4">
    <source>
        <dbReference type="ARBA" id="ARBA00022519"/>
    </source>
</evidence>
<evidence type="ECO:0000256" key="6">
    <source>
        <dbReference type="ARBA" id="ARBA00022688"/>
    </source>
</evidence>
<dbReference type="GO" id="GO:0005524">
    <property type="term" value="F:ATP binding"/>
    <property type="evidence" value="ECO:0007669"/>
    <property type="project" value="UniProtKB-KW"/>
</dbReference>
<evidence type="ECO:0000259" key="14">
    <source>
        <dbReference type="PROSITE" id="PS50011"/>
    </source>
</evidence>
<dbReference type="InterPro" id="IPR045308">
    <property type="entry name" value="UbiB_bact"/>
</dbReference>
<keyword evidence="7 13" id="KW-0812">Transmembrane</keyword>
<dbReference type="AlphaFoldDB" id="A0A254Q4H0"/>
<protein>
    <submittedName>
        <fullName evidence="15">Ubiquinone biosynthesis regulatory protein kinase UbiB</fullName>
    </submittedName>
</protein>
<evidence type="ECO:0000256" key="10">
    <source>
        <dbReference type="ARBA" id="ARBA00022840"/>
    </source>
</evidence>
<comment type="similarity">
    <text evidence="2">Belongs to the protein kinase superfamily. ADCK protein kinase family.</text>
</comment>
<dbReference type="InterPro" id="IPR004147">
    <property type="entry name" value="ABC1_dom"/>
</dbReference>
<keyword evidence="10" id="KW-0067">ATP-binding</keyword>
<accession>A0A254Q4H0</accession>
<dbReference type="GO" id="GO:0006744">
    <property type="term" value="P:ubiquinone biosynthetic process"/>
    <property type="evidence" value="ECO:0007669"/>
    <property type="project" value="UniProtKB-UniPathway"/>
</dbReference>
<dbReference type="OrthoDB" id="9795390at2"/>
<dbReference type="Pfam" id="PF03109">
    <property type="entry name" value="ABC1"/>
    <property type="match status" value="1"/>
</dbReference>